<reference evidence="2 3" key="1">
    <citation type="submission" date="2024-06" db="EMBL/GenBank/DDBJ databases">
        <title>The Natural Products Discovery Center: Release of the First 8490 Sequenced Strains for Exploring Actinobacteria Biosynthetic Diversity.</title>
        <authorList>
            <person name="Kalkreuter E."/>
            <person name="Kautsar S.A."/>
            <person name="Yang D."/>
            <person name="Bader C.D."/>
            <person name="Teijaro C.N."/>
            <person name="Fluegel L."/>
            <person name="Davis C.M."/>
            <person name="Simpson J.R."/>
            <person name="Lauterbach L."/>
            <person name="Steele A.D."/>
            <person name="Gui C."/>
            <person name="Meng S."/>
            <person name="Li G."/>
            <person name="Viehrig K."/>
            <person name="Ye F."/>
            <person name="Su P."/>
            <person name="Kiefer A.F."/>
            <person name="Nichols A."/>
            <person name="Cepeda A.J."/>
            <person name="Yan W."/>
            <person name="Fan B."/>
            <person name="Jiang Y."/>
            <person name="Adhikari A."/>
            <person name="Zheng C.-J."/>
            <person name="Schuster L."/>
            <person name="Cowan T.M."/>
            <person name="Smanski M.J."/>
            <person name="Chevrette M.G."/>
            <person name="De Carvalho L.P.S."/>
            <person name="Shen B."/>
        </authorList>
    </citation>
    <scope>NUCLEOTIDE SEQUENCE [LARGE SCALE GENOMIC DNA]</scope>
    <source>
        <strain evidence="2 3">NPDC049574</strain>
    </source>
</reference>
<dbReference type="Gene3D" id="1.25.40.10">
    <property type="entry name" value="Tetratricopeptide repeat domain"/>
    <property type="match status" value="3"/>
</dbReference>
<dbReference type="PROSITE" id="PS50005">
    <property type="entry name" value="TPR"/>
    <property type="match status" value="2"/>
</dbReference>
<dbReference type="SUPFAM" id="SSF52540">
    <property type="entry name" value="P-loop containing nucleoside triphosphate hydrolases"/>
    <property type="match status" value="1"/>
</dbReference>
<dbReference type="Pfam" id="PF13374">
    <property type="entry name" value="TPR_10"/>
    <property type="match status" value="3"/>
</dbReference>
<gene>
    <name evidence="2" type="ORF">AB0K40_23375</name>
</gene>
<keyword evidence="3" id="KW-1185">Reference proteome</keyword>
<comment type="caution">
    <text evidence="2">The sequence shown here is derived from an EMBL/GenBank/DDBJ whole genome shotgun (WGS) entry which is preliminary data.</text>
</comment>
<name>A0ABV3H7X8_9ACTN</name>
<protein>
    <submittedName>
        <fullName evidence="2">Tetratricopeptide repeat protein</fullName>
    </submittedName>
</protein>
<dbReference type="InterPro" id="IPR027417">
    <property type="entry name" value="P-loop_NTPase"/>
</dbReference>
<dbReference type="Gene3D" id="3.40.50.300">
    <property type="entry name" value="P-loop containing nucleotide triphosphate hydrolases"/>
    <property type="match status" value="1"/>
</dbReference>
<dbReference type="Proteomes" id="UP001552427">
    <property type="component" value="Unassembled WGS sequence"/>
</dbReference>
<accession>A0ABV3H7X8</accession>
<dbReference type="SMART" id="SM00028">
    <property type="entry name" value="TPR"/>
    <property type="match status" value="6"/>
</dbReference>
<organism evidence="2 3">
    <name type="scientific">Nonomuraea bangladeshensis</name>
    <dbReference type="NCBI Taxonomy" id="404385"/>
    <lineage>
        <taxon>Bacteria</taxon>
        <taxon>Bacillati</taxon>
        <taxon>Actinomycetota</taxon>
        <taxon>Actinomycetes</taxon>
        <taxon>Streptosporangiales</taxon>
        <taxon>Streptosporangiaceae</taxon>
        <taxon>Nonomuraea</taxon>
    </lineage>
</organism>
<feature type="repeat" description="TPR" evidence="1">
    <location>
        <begin position="579"/>
        <end position="612"/>
    </location>
</feature>
<dbReference type="InterPro" id="IPR019734">
    <property type="entry name" value="TPR_rpt"/>
</dbReference>
<proteinExistence type="predicted"/>
<sequence length="932" mass="101386">MSASASAGNNEAVQGLGESIRMEAKASGDGRVYQAGRDQFIFNLPPLPAVLPAAPIRQIVEGDVPRRPRAFQERAGLLARLHERVDGHGAAVIDAITGTPGVGKSLLAASYAWSCQRAGWPVIAWITAESEDQIVTGLAALARRLEVAVPEEDAFASAVRARDWLAAADHPVLLVFDNATAVEQVRRWCPGTGAARVLITTRNRAFHTLYEEIGVGVFTPEQAVAFLHQRTRLTGPGAEEVADELGCLPLAVGQAGAYIDRRRMDYPAYVRLLRGYPLDRYLPSQAHDEYPHGTAAAILLSVDHVEQAMPAAREMLDLLAVLSEAGVPRMVLYGTINPDPAATEGVDRLLVDLADTSLISFSEDGATVLMHRLTSRVLRERARHHAGGSGAEAGSHLAKVLERAVNLLHRFNGQIPDGAATWAARAAVDMLVEQTSALYTVMCSWGDPSEELLSLRAWCGTYLENLSDPGRAIPLHEQTLADRERLLGGDHLHTLASRDNLANVCRAAGDVTRAVSLHERNLGAFQRVLGGDHPRTLGCRNNLAYAYQGARDLVRAIQLFEQNLADRQRVLRADHPDILTSRNNLALAYADAGDLDQAIPLYERALADQERVLGGDHPDTLTSRNNLALAYADAGDLDQAITLFEQALPIYQRTLGEDHPDALNCQNNLALTYYAAGYLDQVIPLLERTLADRERVLGDEHPDTLQSRGNLASAYRDMEKDFGRAIPLLERTLADRERVLGDEHPHTSSSRVSLATAYRAVGDVGRAIPLMEQALAAESRMLDEDHPALLTTRNNLAYMYLEVGDPAQAIPLYEQVMAGFERTLGVNHPQTLTCRNNLADAYQTAGDPTRAIPLFDQARTGRKRVLGGDHPFTLNSCNNLANAYRAAGDVGQAIALYEETLAVCERVLGADHPLTKIVADNVLAAREQANPD</sequence>
<evidence type="ECO:0000256" key="1">
    <source>
        <dbReference type="PROSITE-ProRule" id="PRU00339"/>
    </source>
</evidence>
<dbReference type="Pfam" id="PF13424">
    <property type="entry name" value="TPR_12"/>
    <property type="match status" value="4"/>
</dbReference>
<dbReference type="PANTHER" id="PTHR46082:SF6">
    <property type="entry name" value="AAA+ ATPASE DOMAIN-CONTAINING PROTEIN-RELATED"/>
    <property type="match status" value="1"/>
</dbReference>
<dbReference type="InterPro" id="IPR011990">
    <property type="entry name" value="TPR-like_helical_dom_sf"/>
</dbReference>
<evidence type="ECO:0000313" key="3">
    <source>
        <dbReference type="Proteomes" id="UP001552427"/>
    </source>
</evidence>
<dbReference type="PANTHER" id="PTHR46082">
    <property type="entry name" value="ATP/GTP-BINDING PROTEIN-RELATED"/>
    <property type="match status" value="1"/>
</dbReference>
<dbReference type="RefSeq" id="WP_364453351.1">
    <property type="nucleotide sequence ID" value="NZ_JBFARM010000007.1"/>
</dbReference>
<dbReference type="InterPro" id="IPR053137">
    <property type="entry name" value="NLR-like"/>
</dbReference>
<evidence type="ECO:0000313" key="2">
    <source>
        <dbReference type="EMBL" id="MEV4288464.1"/>
    </source>
</evidence>
<dbReference type="PRINTS" id="PR00381">
    <property type="entry name" value="KINESINLIGHT"/>
</dbReference>
<feature type="repeat" description="TPR" evidence="1">
    <location>
        <begin position="621"/>
        <end position="654"/>
    </location>
</feature>
<dbReference type="SUPFAM" id="SSF48452">
    <property type="entry name" value="TPR-like"/>
    <property type="match status" value="3"/>
</dbReference>
<dbReference type="EMBL" id="JBFARM010000007">
    <property type="protein sequence ID" value="MEV4288464.1"/>
    <property type="molecule type" value="Genomic_DNA"/>
</dbReference>
<keyword evidence="1" id="KW-0802">TPR repeat</keyword>